<comment type="caution">
    <text evidence="3">The sequence shown here is derived from an EMBL/GenBank/DDBJ whole genome shotgun (WGS) entry which is preliminary data.</text>
</comment>
<dbReference type="RefSeq" id="WP_341980403.1">
    <property type="nucleotide sequence ID" value="NZ_JBBYAF010000004.1"/>
</dbReference>
<reference evidence="3 4" key="1">
    <citation type="submission" date="2024-04" db="EMBL/GenBank/DDBJ databases">
        <title>Bacillus oryzaecorticis sp. nov., a moderately halophilic bacterium isolated from rice husks.</title>
        <authorList>
            <person name="Zhu H.-S."/>
        </authorList>
    </citation>
    <scope>NUCLEOTIDE SEQUENCE [LARGE SCALE GENOMIC DNA]</scope>
    <source>
        <strain evidence="3 4">ZC255</strain>
    </source>
</reference>
<dbReference type="EMBL" id="JBBYAF010000004">
    <property type="protein sequence ID" value="MEL3971303.1"/>
    <property type="molecule type" value="Genomic_DNA"/>
</dbReference>
<evidence type="ECO:0000313" key="3">
    <source>
        <dbReference type="EMBL" id="MEL3971303.1"/>
    </source>
</evidence>
<keyword evidence="2" id="KW-0472">Membrane</keyword>
<dbReference type="Proteomes" id="UP001389717">
    <property type="component" value="Unassembled WGS sequence"/>
</dbReference>
<evidence type="ECO:0008006" key="5">
    <source>
        <dbReference type="Google" id="ProtNLM"/>
    </source>
</evidence>
<evidence type="ECO:0000256" key="2">
    <source>
        <dbReference type="SAM" id="Phobius"/>
    </source>
</evidence>
<name>A0ABU9K6H0_9BACI</name>
<evidence type="ECO:0000256" key="1">
    <source>
        <dbReference type="SAM" id="MobiDB-lite"/>
    </source>
</evidence>
<feature type="compositionally biased region" description="Polar residues" evidence="1">
    <location>
        <begin position="75"/>
        <end position="85"/>
    </location>
</feature>
<protein>
    <recommendedName>
        <fullName evidence="5">Swarming motility protein SwrB</fullName>
    </recommendedName>
</protein>
<organism evidence="3 4">
    <name type="scientific">Rossellomorea oryzaecorticis</name>
    <dbReference type="NCBI Taxonomy" id="1396505"/>
    <lineage>
        <taxon>Bacteria</taxon>
        <taxon>Bacillati</taxon>
        <taxon>Bacillota</taxon>
        <taxon>Bacilli</taxon>
        <taxon>Bacillales</taxon>
        <taxon>Bacillaceae</taxon>
        <taxon>Rossellomorea</taxon>
    </lineage>
</organism>
<keyword evidence="2" id="KW-0812">Transmembrane</keyword>
<keyword evidence="4" id="KW-1185">Reference proteome</keyword>
<feature type="transmembrane region" description="Helical" evidence="2">
    <location>
        <begin position="6"/>
        <end position="25"/>
    </location>
</feature>
<gene>
    <name evidence="3" type="ORF">AAEO50_03335</name>
</gene>
<accession>A0ABU9K6H0</accession>
<proteinExistence type="predicted"/>
<keyword evidence="2" id="KW-1133">Transmembrane helix</keyword>
<feature type="region of interest" description="Disordered" evidence="1">
    <location>
        <begin position="115"/>
        <end position="137"/>
    </location>
</feature>
<sequence length="179" mass="20207">MTTFLFIISFLLNIISLLAIIILYTRQNRFIDLEKRQGKMLQEMEETISTYLIEMKEENDAFISSLHKSKDEHSASQSKTVIQQKSDSKHKVEEPGSPANKRLNAYKAYNKPAASIQGNEDEGGWSPLVPDESSANEEKSLVNKVITLQQKGLSIDEIAKSMGKGKTEIELLLKFNQKS</sequence>
<feature type="region of interest" description="Disordered" evidence="1">
    <location>
        <begin position="67"/>
        <end position="103"/>
    </location>
</feature>
<evidence type="ECO:0000313" key="4">
    <source>
        <dbReference type="Proteomes" id="UP001389717"/>
    </source>
</evidence>